<reference evidence="7" key="1">
    <citation type="submission" date="2022-05" db="EMBL/GenBank/DDBJ databases">
        <authorList>
            <person name="Sun H.-N."/>
        </authorList>
    </citation>
    <scope>NUCLEOTIDE SEQUENCE</scope>
    <source>
        <strain evidence="7">HB14</strain>
    </source>
</reference>
<dbReference type="Pfam" id="PF01121">
    <property type="entry name" value="CoaE"/>
    <property type="match status" value="1"/>
</dbReference>
<dbReference type="Gene3D" id="3.40.50.300">
    <property type="entry name" value="P-loop containing nucleotide triphosphate hydrolases"/>
    <property type="match status" value="1"/>
</dbReference>
<keyword evidence="8" id="KW-1185">Reference proteome</keyword>
<evidence type="ECO:0000256" key="1">
    <source>
        <dbReference type="ARBA" id="ARBA00009018"/>
    </source>
</evidence>
<comment type="pathway">
    <text evidence="5">Cofactor biosynthesis; coenzyme A biosynthesis; CoA from (R)-pantothenate: step 5/5.</text>
</comment>
<evidence type="ECO:0000256" key="5">
    <source>
        <dbReference type="HAMAP-Rule" id="MF_00376"/>
    </source>
</evidence>
<evidence type="ECO:0000256" key="3">
    <source>
        <dbReference type="ARBA" id="ARBA00022840"/>
    </source>
</evidence>
<dbReference type="PANTHER" id="PTHR10695">
    <property type="entry name" value="DEPHOSPHO-COA KINASE-RELATED"/>
    <property type="match status" value="1"/>
</dbReference>
<proteinExistence type="inferred from homology"/>
<keyword evidence="5" id="KW-0963">Cytoplasm</keyword>
<gene>
    <name evidence="5 7" type="primary">coaE</name>
    <name evidence="7" type="ORF">M6D89_13055</name>
</gene>
<dbReference type="EC" id="2.7.1.24" evidence="5 6"/>
<evidence type="ECO:0000256" key="4">
    <source>
        <dbReference type="ARBA" id="ARBA00022993"/>
    </source>
</evidence>
<comment type="caution">
    <text evidence="7">The sequence shown here is derived from an EMBL/GenBank/DDBJ whole genome shotgun (WGS) entry which is preliminary data.</text>
</comment>
<dbReference type="PROSITE" id="PS51219">
    <property type="entry name" value="DPCK"/>
    <property type="match status" value="1"/>
</dbReference>
<sequence>MPIIIGLTGGIGSGKSAAADLFAARGINIVDADIAAREVVEPGTVALQAIAEHFGPDILLADASLDRRALREIIFTHADEKKWLETLLHPAIRTLIKQQLNEASSAYTILVSPLLLETDQHTLVDRLLVIDCPEADQIQRAAARDQSGPERIKAIMANQLSRDARLAKADDILHNHASLADLETQVETLHQTYLSLAQRD</sequence>
<dbReference type="Proteomes" id="UP001139319">
    <property type="component" value="Unassembled WGS sequence"/>
</dbReference>
<keyword evidence="2 5" id="KW-0547">Nucleotide-binding</keyword>
<protein>
    <recommendedName>
        <fullName evidence="5 6">Dephospho-CoA kinase</fullName>
        <ecNumber evidence="5 6">2.7.1.24</ecNumber>
    </recommendedName>
    <alternativeName>
        <fullName evidence="5">Dephosphocoenzyme A kinase</fullName>
    </alternativeName>
</protein>
<comment type="similarity">
    <text evidence="1 5">Belongs to the CoaE family.</text>
</comment>
<evidence type="ECO:0000256" key="6">
    <source>
        <dbReference type="NCBIfam" id="TIGR00152"/>
    </source>
</evidence>
<dbReference type="PANTHER" id="PTHR10695:SF46">
    <property type="entry name" value="BIFUNCTIONAL COENZYME A SYNTHASE-RELATED"/>
    <property type="match status" value="1"/>
</dbReference>
<dbReference type="InterPro" id="IPR027417">
    <property type="entry name" value="P-loop_NTPase"/>
</dbReference>
<dbReference type="GO" id="GO:0005737">
    <property type="term" value="C:cytoplasm"/>
    <property type="evidence" value="ECO:0007669"/>
    <property type="project" value="UniProtKB-SubCell"/>
</dbReference>
<dbReference type="EMBL" id="JAMFTH010000004">
    <property type="protein sequence ID" value="MCP8900230.1"/>
    <property type="molecule type" value="Genomic_DNA"/>
</dbReference>
<keyword evidence="3 5" id="KW-0067">ATP-binding</keyword>
<dbReference type="GO" id="GO:0015937">
    <property type="term" value="P:coenzyme A biosynthetic process"/>
    <property type="evidence" value="ECO:0007669"/>
    <property type="project" value="UniProtKB-UniRule"/>
</dbReference>
<organism evidence="7 8">
    <name type="scientific">Gilvimarinus xylanilyticus</name>
    <dbReference type="NCBI Taxonomy" id="2944139"/>
    <lineage>
        <taxon>Bacteria</taxon>
        <taxon>Pseudomonadati</taxon>
        <taxon>Pseudomonadota</taxon>
        <taxon>Gammaproteobacteria</taxon>
        <taxon>Cellvibrionales</taxon>
        <taxon>Cellvibrionaceae</taxon>
        <taxon>Gilvimarinus</taxon>
    </lineage>
</organism>
<evidence type="ECO:0000256" key="2">
    <source>
        <dbReference type="ARBA" id="ARBA00022741"/>
    </source>
</evidence>
<dbReference type="HAMAP" id="MF_00376">
    <property type="entry name" value="Dephospho_CoA_kinase"/>
    <property type="match status" value="1"/>
</dbReference>
<comment type="subcellular location">
    <subcellularLocation>
        <location evidence="5">Cytoplasm</location>
    </subcellularLocation>
</comment>
<feature type="binding site" evidence="5">
    <location>
        <begin position="12"/>
        <end position="17"/>
    </location>
    <ligand>
        <name>ATP</name>
        <dbReference type="ChEBI" id="CHEBI:30616"/>
    </ligand>
</feature>
<evidence type="ECO:0000313" key="7">
    <source>
        <dbReference type="EMBL" id="MCP8900230.1"/>
    </source>
</evidence>
<keyword evidence="5 7" id="KW-0808">Transferase</keyword>
<keyword evidence="4 5" id="KW-0173">Coenzyme A biosynthesis</keyword>
<reference evidence="7" key="2">
    <citation type="submission" date="2023-01" db="EMBL/GenBank/DDBJ databases">
        <title>Gilvimarinus xylanilyticus HB14 isolated from Caulerpa lentillifera aquaculture base in Hainan, China.</title>
        <authorList>
            <person name="Zhang Y.-J."/>
        </authorList>
    </citation>
    <scope>NUCLEOTIDE SEQUENCE</scope>
    <source>
        <strain evidence="7">HB14</strain>
    </source>
</reference>
<dbReference type="RefSeq" id="WP_253968522.1">
    <property type="nucleotide sequence ID" value="NZ_JAMFTH010000004.1"/>
</dbReference>
<dbReference type="AlphaFoldDB" id="A0A9X2I4J6"/>
<dbReference type="GO" id="GO:0005524">
    <property type="term" value="F:ATP binding"/>
    <property type="evidence" value="ECO:0007669"/>
    <property type="project" value="UniProtKB-UniRule"/>
</dbReference>
<dbReference type="CDD" id="cd02022">
    <property type="entry name" value="DPCK"/>
    <property type="match status" value="1"/>
</dbReference>
<dbReference type="SUPFAM" id="SSF52540">
    <property type="entry name" value="P-loop containing nucleoside triphosphate hydrolases"/>
    <property type="match status" value="1"/>
</dbReference>
<dbReference type="GO" id="GO:0004140">
    <property type="term" value="F:dephospho-CoA kinase activity"/>
    <property type="evidence" value="ECO:0007669"/>
    <property type="project" value="UniProtKB-UniRule"/>
</dbReference>
<dbReference type="InterPro" id="IPR001977">
    <property type="entry name" value="Depp_CoAkinase"/>
</dbReference>
<comment type="function">
    <text evidence="5">Catalyzes the phosphorylation of the 3'-hydroxyl group of dephosphocoenzyme A to form coenzyme A.</text>
</comment>
<dbReference type="NCBIfam" id="TIGR00152">
    <property type="entry name" value="dephospho-CoA kinase"/>
    <property type="match status" value="1"/>
</dbReference>
<name>A0A9X2I4J6_9GAMM</name>
<comment type="catalytic activity">
    <reaction evidence="5">
        <text>3'-dephospho-CoA + ATP = ADP + CoA + H(+)</text>
        <dbReference type="Rhea" id="RHEA:18245"/>
        <dbReference type="ChEBI" id="CHEBI:15378"/>
        <dbReference type="ChEBI" id="CHEBI:30616"/>
        <dbReference type="ChEBI" id="CHEBI:57287"/>
        <dbReference type="ChEBI" id="CHEBI:57328"/>
        <dbReference type="ChEBI" id="CHEBI:456216"/>
        <dbReference type="EC" id="2.7.1.24"/>
    </reaction>
</comment>
<keyword evidence="5 7" id="KW-0418">Kinase</keyword>
<evidence type="ECO:0000313" key="8">
    <source>
        <dbReference type="Proteomes" id="UP001139319"/>
    </source>
</evidence>
<accession>A0A9X2I4J6</accession>